<evidence type="ECO:0000256" key="4">
    <source>
        <dbReference type="SAM" id="MobiDB-lite"/>
    </source>
</evidence>
<comment type="caution">
    <text evidence="5">The sequence shown here is derived from an EMBL/GenBank/DDBJ whole genome shotgun (WGS) entry which is preliminary data.</text>
</comment>
<dbReference type="PANTHER" id="PTHR24320:SF282">
    <property type="entry name" value="WW DOMAIN-CONTAINING OXIDOREDUCTASE"/>
    <property type="match status" value="1"/>
</dbReference>
<feature type="region of interest" description="Disordered" evidence="4">
    <location>
        <begin position="296"/>
        <end position="318"/>
    </location>
</feature>
<dbReference type="GO" id="GO:0016491">
    <property type="term" value="F:oxidoreductase activity"/>
    <property type="evidence" value="ECO:0007669"/>
    <property type="project" value="UniProtKB-KW"/>
</dbReference>
<dbReference type="SUPFAM" id="SSF51735">
    <property type="entry name" value="NAD(P)-binding Rossmann-fold domains"/>
    <property type="match status" value="1"/>
</dbReference>
<evidence type="ECO:0000256" key="3">
    <source>
        <dbReference type="ARBA" id="ARBA00023002"/>
    </source>
</evidence>
<dbReference type="PRINTS" id="PR00081">
    <property type="entry name" value="GDHRDH"/>
</dbReference>
<accession>A0A9P3HH25</accession>
<evidence type="ECO:0000256" key="2">
    <source>
        <dbReference type="ARBA" id="ARBA00022857"/>
    </source>
</evidence>
<sequence>MMNVFTQPQFWKTFFTPDRYSHDQIPSLEGKVAIVTGANTGLGYATVVALAGHGAHVFLACRSQEKALAAIDRIQEEIQEKFPRSNPPQLDFLELDLNDMRKSNQAAEEFLKKGLPLHILVNNAGTAGKWALSADGIEKVFAVNYLGHYVFTMALLDRMKESQPARIVNVSSLGHEQSVPEGIDFSTLNDPSKSDNITRYGRAKLAVVLFTKSLARHLADSRVYVNVAYPGFVLTDTDRDANEFGVLAKFALTVTLKLLGMTPDEGALTQLYLATSPEVENEDIRGRHAHVLQPRMSTRVEDSHQLSHQHRTTGITGSRVPFQSNQIRTILHHPGLQSLKALEIAIDGTRKGEILDPIRSWESPTPLLSQCRSHDCRPLIRKVRPKQVEGVELRTQFLIGLHPLRYSIELQVPGESQSLQSRAIRQSLKDGSIYAERYDHVPERFTVSLNNLNEQRIVPSCRESVAKVWSSNEEIGQMWIGKGHLSIGSCPRPESQLADKRGIRLCNFGLR</sequence>
<reference evidence="5" key="2">
    <citation type="journal article" date="2022" name="Microbiol. Resour. Announc.">
        <title>Whole-Genome Sequence of Entomortierella parvispora E1425, a Mucoromycotan Fungus Associated with Burkholderiaceae-Related Endosymbiotic Bacteria.</title>
        <authorList>
            <person name="Herlambang A."/>
            <person name="Guo Y."/>
            <person name="Takashima Y."/>
            <person name="Narisawa K."/>
            <person name="Ohta H."/>
            <person name="Nishizawa T."/>
        </authorList>
    </citation>
    <scope>NUCLEOTIDE SEQUENCE</scope>
    <source>
        <strain evidence="5">E1425</strain>
    </source>
</reference>
<gene>
    <name evidence="5" type="ORF">EMPS_08531</name>
</gene>
<dbReference type="PRINTS" id="PR00080">
    <property type="entry name" value="SDRFAMILY"/>
</dbReference>
<dbReference type="AlphaFoldDB" id="A0A9P3HH25"/>
<reference evidence="5" key="1">
    <citation type="submission" date="2021-11" db="EMBL/GenBank/DDBJ databases">
        <authorList>
            <person name="Herlambang A."/>
            <person name="Guo Y."/>
            <person name="Takashima Y."/>
            <person name="Nishizawa T."/>
        </authorList>
    </citation>
    <scope>NUCLEOTIDE SEQUENCE</scope>
    <source>
        <strain evidence="5">E1425</strain>
    </source>
</reference>
<dbReference type="InterPro" id="IPR002347">
    <property type="entry name" value="SDR_fam"/>
</dbReference>
<keyword evidence="6" id="KW-1185">Reference proteome</keyword>
<protein>
    <recommendedName>
        <fullName evidence="7">NAD(P)-binding protein</fullName>
    </recommendedName>
</protein>
<proteinExistence type="inferred from homology"/>
<dbReference type="OrthoDB" id="191139at2759"/>
<keyword evidence="2" id="KW-0521">NADP</keyword>
<dbReference type="Proteomes" id="UP000827284">
    <property type="component" value="Unassembled WGS sequence"/>
</dbReference>
<evidence type="ECO:0000313" key="5">
    <source>
        <dbReference type="EMBL" id="GJJ76172.1"/>
    </source>
</evidence>
<dbReference type="Pfam" id="PF00106">
    <property type="entry name" value="adh_short"/>
    <property type="match status" value="1"/>
</dbReference>
<dbReference type="PANTHER" id="PTHR24320">
    <property type="entry name" value="RETINOL DEHYDROGENASE"/>
    <property type="match status" value="1"/>
</dbReference>
<dbReference type="EMBL" id="BQFW01000012">
    <property type="protein sequence ID" value="GJJ76172.1"/>
    <property type="molecule type" value="Genomic_DNA"/>
</dbReference>
<dbReference type="InterPro" id="IPR036291">
    <property type="entry name" value="NAD(P)-bd_dom_sf"/>
</dbReference>
<dbReference type="Gene3D" id="3.40.50.720">
    <property type="entry name" value="NAD(P)-binding Rossmann-like Domain"/>
    <property type="match status" value="1"/>
</dbReference>
<evidence type="ECO:0000313" key="6">
    <source>
        <dbReference type="Proteomes" id="UP000827284"/>
    </source>
</evidence>
<name>A0A9P3HH25_9FUNG</name>
<comment type="similarity">
    <text evidence="1">Belongs to the short-chain dehydrogenases/reductases (SDR) family.</text>
</comment>
<keyword evidence="3" id="KW-0560">Oxidoreductase</keyword>
<evidence type="ECO:0000256" key="1">
    <source>
        <dbReference type="ARBA" id="ARBA00006484"/>
    </source>
</evidence>
<evidence type="ECO:0008006" key="7">
    <source>
        <dbReference type="Google" id="ProtNLM"/>
    </source>
</evidence>
<organism evidence="5 6">
    <name type="scientific">Entomortierella parvispora</name>
    <dbReference type="NCBI Taxonomy" id="205924"/>
    <lineage>
        <taxon>Eukaryota</taxon>
        <taxon>Fungi</taxon>
        <taxon>Fungi incertae sedis</taxon>
        <taxon>Mucoromycota</taxon>
        <taxon>Mortierellomycotina</taxon>
        <taxon>Mortierellomycetes</taxon>
        <taxon>Mortierellales</taxon>
        <taxon>Mortierellaceae</taxon>
        <taxon>Entomortierella</taxon>
    </lineage>
</organism>